<keyword evidence="10" id="KW-1185">Reference proteome</keyword>
<dbReference type="AlphaFoldDB" id="A0AAN9IBD2"/>
<evidence type="ECO:0000313" key="9">
    <source>
        <dbReference type="EMBL" id="KAK7271899.1"/>
    </source>
</evidence>
<dbReference type="EMBL" id="JAYKXN010000007">
    <property type="protein sequence ID" value="KAK7271899.1"/>
    <property type="molecule type" value="Genomic_DNA"/>
</dbReference>
<keyword evidence="2 6" id="KW-0678">Repressor</keyword>
<dbReference type="PANTHER" id="PTHR33057:SF117">
    <property type="entry name" value="TRANSCRIPTION REPRESSOR OFP14"/>
    <property type="match status" value="1"/>
</dbReference>
<gene>
    <name evidence="9" type="ORF">RJT34_28166</name>
</gene>
<accession>A0AAN9IBD2</accession>
<keyword evidence="4 6" id="KW-0804">Transcription</keyword>
<organism evidence="9 10">
    <name type="scientific">Clitoria ternatea</name>
    <name type="common">Butterfly pea</name>
    <dbReference type="NCBI Taxonomy" id="43366"/>
    <lineage>
        <taxon>Eukaryota</taxon>
        <taxon>Viridiplantae</taxon>
        <taxon>Streptophyta</taxon>
        <taxon>Embryophyta</taxon>
        <taxon>Tracheophyta</taxon>
        <taxon>Spermatophyta</taxon>
        <taxon>Magnoliopsida</taxon>
        <taxon>eudicotyledons</taxon>
        <taxon>Gunneridae</taxon>
        <taxon>Pentapetalae</taxon>
        <taxon>rosids</taxon>
        <taxon>fabids</taxon>
        <taxon>Fabales</taxon>
        <taxon>Fabaceae</taxon>
        <taxon>Papilionoideae</taxon>
        <taxon>50 kb inversion clade</taxon>
        <taxon>NPAAA clade</taxon>
        <taxon>indigoferoid/millettioid clade</taxon>
        <taxon>Phaseoleae</taxon>
        <taxon>Clitoria</taxon>
    </lineage>
</organism>
<reference evidence="9 10" key="1">
    <citation type="submission" date="2024-01" db="EMBL/GenBank/DDBJ databases">
        <title>The genomes of 5 underutilized Papilionoideae crops provide insights into root nodulation and disease resistance.</title>
        <authorList>
            <person name="Yuan L."/>
        </authorList>
    </citation>
    <scope>NUCLEOTIDE SEQUENCE [LARGE SCALE GENOMIC DNA]</scope>
    <source>
        <strain evidence="9">LY-2023</strain>
        <tissue evidence="9">Leaf</tissue>
    </source>
</reference>
<evidence type="ECO:0000256" key="7">
    <source>
        <dbReference type="SAM" id="MobiDB-lite"/>
    </source>
</evidence>
<keyword evidence="3 6" id="KW-0805">Transcription regulation</keyword>
<evidence type="ECO:0000256" key="3">
    <source>
        <dbReference type="ARBA" id="ARBA00023015"/>
    </source>
</evidence>
<dbReference type="NCBIfam" id="TIGR01568">
    <property type="entry name" value="A_thal_3678"/>
    <property type="match status" value="1"/>
</dbReference>
<evidence type="ECO:0000256" key="5">
    <source>
        <dbReference type="ARBA" id="ARBA00023242"/>
    </source>
</evidence>
<sequence length="302" mass="34284">MPKTKKIQDYLFKIKSPRPQIKLPFNSLTSPKNWVLSGCKHPRTPSFASYARNEANYHHHNNNINHRKNDAATLADVDRFLLENFKSLFLKDNDELETVNNNYKNTIKRVVSEEEEEETPKLGSILFESPRLVETPRDLRGSTRFFVEPGFSGSLVEDASTSTKSSEEEGSSSMMSTTTFLGNDVSSSMNSRDGIGKEDDRIVLPDNSIALITHSASPFEDFKRSMQEMVEANKHEGGNTNTIDWDFMEELLFCYLNLNEKKSHKFILSAFVDLIAVMRRNSDTASTNPRSVRTVRTASVKE</sequence>
<proteinExistence type="predicted"/>
<keyword evidence="5 6" id="KW-0539">Nucleus</keyword>
<dbReference type="GO" id="GO:0005634">
    <property type="term" value="C:nucleus"/>
    <property type="evidence" value="ECO:0007669"/>
    <property type="project" value="UniProtKB-SubCell"/>
</dbReference>
<dbReference type="InterPro" id="IPR038933">
    <property type="entry name" value="Ovate"/>
</dbReference>
<comment type="subcellular location">
    <subcellularLocation>
        <location evidence="1 6">Nucleus</location>
    </subcellularLocation>
</comment>
<evidence type="ECO:0000256" key="6">
    <source>
        <dbReference type="RuleBase" id="RU367028"/>
    </source>
</evidence>
<feature type="region of interest" description="Disordered" evidence="7">
    <location>
        <begin position="283"/>
        <end position="302"/>
    </location>
</feature>
<evidence type="ECO:0000256" key="1">
    <source>
        <dbReference type="ARBA" id="ARBA00004123"/>
    </source>
</evidence>
<protein>
    <recommendedName>
        <fullName evidence="6">Transcription repressor</fullName>
    </recommendedName>
    <alternativeName>
        <fullName evidence="6">Ovate family protein</fullName>
    </alternativeName>
</protein>
<evidence type="ECO:0000313" key="10">
    <source>
        <dbReference type="Proteomes" id="UP001359559"/>
    </source>
</evidence>
<dbReference type="Proteomes" id="UP001359559">
    <property type="component" value="Unassembled WGS sequence"/>
</dbReference>
<comment type="function">
    <text evidence="6">Transcriptional repressor that regulates multiple aspects of plant growth and development.</text>
</comment>
<feature type="domain" description="OVATE" evidence="8">
    <location>
        <begin position="211"/>
        <end position="277"/>
    </location>
</feature>
<feature type="region of interest" description="Disordered" evidence="7">
    <location>
        <begin position="156"/>
        <end position="177"/>
    </location>
</feature>
<dbReference type="GO" id="GO:0045892">
    <property type="term" value="P:negative regulation of DNA-templated transcription"/>
    <property type="evidence" value="ECO:0007669"/>
    <property type="project" value="UniProtKB-UniRule"/>
</dbReference>
<evidence type="ECO:0000256" key="4">
    <source>
        <dbReference type="ARBA" id="ARBA00023163"/>
    </source>
</evidence>
<name>A0AAN9IBD2_CLITE</name>
<dbReference type="Pfam" id="PF04844">
    <property type="entry name" value="Ovate"/>
    <property type="match status" value="1"/>
</dbReference>
<dbReference type="InterPro" id="IPR006458">
    <property type="entry name" value="Ovate_C"/>
</dbReference>
<comment type="caution">
    <text evidence="9">The sequence shown here is derived from an EMBL/GenBank/DDBJ whole genome shotgun (WGS) entry which is preliminary data.</text>
</comment>
<dbReference type="PROSITE" id="PS51754">
    <property type="entry name" value="OVATE"/>
    <property type="match status" value="1"/>
</dbReference>
<evidence type="ECO:0000256" key="2">
    <source>
        <dbReference type="ARBA" id="ARBA00022491"/>
    </source>
</evidence>
<dbReference type="PANTHER" id="PTHR33057">
    <property type="entry name" value="TRANSCRIPTION REPRESSOR OFP7-RELATED"/>
    <property type="match status" value="1"/>
</dbReference>
<evidence type="ECO:0000259" key="8">
    <source>
        <dbReference type="PROSITE" id="PS51754"/>
    </source>
</evidence>